<proteinExistence type="predicted"/>
<keyword evidence="2" id="KW-0472">Membrane</keyword>
<dbReference type="Proteomes" id="UP000237797">
    <property type="component" value="Unassembled WGS sequence"/>
</dbReference>
<protein>
    <submittedName>
        <fullName evidence="3">Uncharacterized protein</fullName>
    </submittedName>
</protein>
<comment type="caution">
    <text evidence="3">The sequence shown here is derived from an EMBL/GenBank/DDBJ whole genome shotgun (WGS) entry which is preliminary data.</text>
</comment>
<dbReference type="AlphaFoldDB" id="A0A2T0LGU6"/>
<gene>
    <name evidence="3" type="ORF">CLV97_106143</name>
</gene>
<sequence length="357" mass="40522">MFFEPGTVYRDYWIESVLHTPFGEWALAFDEAKGKVYLQHVPLRKPAPPSLIEQYFSLDHPLLVPYWQVYQESKALVFVRPYVHVDGLIYRCPTDEETAAKWCDQLSQLETYLENQPNPMKIVYVPENIGVTDQGELRVFLCGDASCMRCDFSDRETFRRTLIGEKKGNAPPETEDARHTPASKGKSRKWFWGVGIALFLLFIAAGFGLIHFLQKSGEKPVPAQTEPPRPVEAEPEPAEQASEAASSPDLSEDSAPTQEDIDQSRTAAEEFVSSLDRDERQDILKKRARSMTVLPNMEAEQIDSRPGEITWDIEAEVFHSDGNMKGKTYRTTFRVVTVKENGAWQVKDAEVTGEEKL</sequence>
<dbReference type="EMBL" id="PVNE01000006">
    <property type="protein sequence ID" value="PRX41529.1"/>
    <property type="molecule type" value="Genomic_DNA"/>
</dbReference>
<evidence type="ECO:0000256" key="1">
    <source>
        <dbReference type="SAM" id="MobiDB-lite"/>
    </source>
</evidence>
<feature type="transmembrane region" description="Helical" evidence="2">
    <location>
        <begin position="190"/>
        <end position="213"/>
    </location>
</feature>
<name>A0A2T0LGU6_9BACL</name>
<reference evidence="3 4" key="1">
    <citation type="submission" date="2018-03" db="EMBL/GenBank/DDBJ databases">
        <title>Genomic Encyclopedia of Archaeal and Bacterial Type Strains, Phase II (KMG-II): from individual species to whole genera.</title>
        <authorList>
            <person name="Goeker M."/>
        </authorList>
    </citation>
    <scope>NUCLEOTIDE SEQUENCE [LARGE SCALE GENOMIC DNA]</scope>
    <source>
        <strain evidence="3 4">DSM 44946</strain>
    </source>
</reference>
<dbReference type="OrthoDB" id="2991686at2"/>
<evidence type="ECO:0000313" key="3">
    <source>
        <dbReference type="EMBL" id="PRX41529.1"/>
    </source>
</evidence>
<feature type="region of interest" description="Disordered" evidence="1">
    <location>
        <begin position="162"/>
        <end position="183"/>
    </location>
</feature>
<keyword evidence="2" id="KW-0812">Transmembrane</keyword>
<accession>A0A2T0LGU6</accession>
<evidence type="ECO:0000313" key="4">
    <source>
        <dbReference type="Proteomes" id="UP000237797"/>
    </source>
</evidence>
<feature type="region of interest" description="Disordered" evidence="1">
    <location>
        <begin position="219"/>
        <end position="274"/>
    </location>
</feature>
<feature type="compositionally biased region" description="Low complexity" evidence="1">
    <location>
        <begin position="238"/>
        <end position="248"/>
    </location>
</feature>
<keyword evidence="4" id="KW-1185">Reference proteome</keyword>
<dbReference type="RefSeq" id="WP_106344577.1">
    <property type="nucleotide sequence ID" value="NZ_PVNE01000006.1"/>
</dbReference>
<keyword evidence="2" id="KW-1133">Transmembrane helix</keyword>
<evidence type="ECO:0000256" key="2">
    <source>
        <dbReference type="SAM" id="Phobius"/>
    </source>
</evidence>
<organism evidence="3 4">
    <name type="scientific">Planifilum fimeticola</name>
    <dbReference type="NCBI Taxonomy" id="201975"/>
    <lineage>
        <taxon>Bacteria</taxon>
        <taxon>Bacillati</taxon>
        <taxon>Bacillota</taxon>
        <taxon>Bacilli</taxon>
        <taxon>Bacillales</taxon>
        <taxon>Thermoactinomycetaceae</taxon>
        <taxon>Planifilum</taxon>
    </lineage>
</organism>